<name>A0A7R9DDY9_TIMCR</name>
<sequence length="165" mass="18495">MTTYLIITNPPIHSQPANWPDPVPSLLVLALPSLLSLTCTRPGFRWDVTQPTLSYSDPGVHHLTEMAHQLERGLANKPITVKWLGESTHSSTSLPDKKIVEMFPSGNNPVVSDSTFPSFSFNSSNVEGPIKMPTENRDFENLVLHRMRQAEEHRKLAQKIKNEEG</sequence>
<protein>
    <submittedName>
        <fullName evidence="1">Uncharacterized protein</fullName>
    </submittedName>
</protein>
<proteinExistence type="predicted"/>
<organism evidence="1">
    <name type="scientific">Timema cristinae</name>
    <name type="common">Walking stick</name>
    <dbReference type="NCBI Taxonomy" id="61476"/>
    <lineage>
        <taxon>Eukaryota</taxon>
        <taxon>Metazoa</taxon>
        <taxon>Ecdysozoa</taxon>
        <taxon>Arthropoda</taxon>
        <taxon>Hexapoda</taxon>
        <taxon>Insecta</taxon>
        <taxon>Pterygota</taxon>
        <taxon>Neoptera</taxon>
        <taxon>Polyneoptera</taxon>
        <taxon>Phasmatodea</taxon>
        <taxon>Timematodea</taxon>
        <taxon>Timematoidea</taxon>
        <taxon>Timematidae</taxon>
        <taxon>Timema</taxon>
    </lineage>
</organism>
<reference evidence="1" key="1">
    <citation type="submission" date="2020-11" db="EMBL/GenBank/DDBJ databases">
        <authorList>
            <person name="Tran Van P."/>
        </authorList>
    </citation>
    <scope>NUCLEOTIDE SEQUENCE</scope>
</reference>
<accession>A0A7R9DDY9</accession>
<dbReference type="EMBL" id="OC322627">
    <property type="protein sequence ID" value="CAD7412059.1"/>
    <property type="molecule type" value="Genomic_DNA"/>
</dbReference>
<dbReference type="AlphaFoldDB" id="A0A7R9DDY9"/>
<evidence type="ECO:0000313" key="1">
    <source>
        <dbReference type="EMBL" id="CAD7412059.1"/>
    </source>
</evidence>
<gene>
    <name evidence="1" type="ORF">TCEB3V08_LOCUS11219</name>
</gene>